<feature type="domain" description="Helix-hairpin-helix DNA-binding motif class 1" evidence="2">
    <location>
        <begin position="230"/>
        <end position="249"/>
    </location>
</feature>
<feature type="region of interest" description="Disordered" evidence="1">
    <location>
        <begin position="287"/>
        <end position="309"/>
    </location>
</feature>
<sequence>MAHQKLLMAMVGLFVLAAGGIFALMNQSGEELKWTEVDSSSLVAGLTFEGEEEADPAEGARELTDQKRIASAAQNSLSGALSQGEKESAPSPAVQPQVPPSPKVSASQSKININTAGSEDLRRITGVGPVTAQRILDWRAANGLFYEIEDIKQVSGIGDATFEKMKNEITVGDVPPRPAPEAAEQEDAQVLKEPIAEKEPEKASQPPPPPLPPSTPEVSFPININTADRETLQHVTGIGLVIAQRIIDYRQDVSLFYYIEDIKNVNGIGDATFEKMKGQITVGDIVAPSPIPSPTPQPLPSPPPSPEPSKININTADYEELQEITGVGPVIARRIVNYREANGPFQSSEDIKLVNGIGEATFEKMKSEITI</sequence>
<dbReference type="InterPro" id="IPR051675">
    <property type="entry name" value="Endo/Exo/Phosphatase_dom_1"/>
</dbReference>
<feature type="compositionally biased region" description="Pro residues" evidence="1">
    <location>
        <begin position="289"/>
        <end position="307"/>
    </location>
</feature>
<dbReference type="Gene3D" id="1.10.150.320">
    <property type="entry name" value="Photosystem II 12 kDa extrinsic protein"/>
    <property type="match status" value="3"/>
</dbReference>
<feature type="domain" description="Helix-hairpin-helix DNA-binding motif class 1" evidence="2">
    <location>
        <begin position="349"/>
        <end position="368"/>
    </location>
</feature>
<dbReference type="GO" id="GO:0006281">
    <property type="term" value="P:DNA repair"/>
    <property type="evidence" value="ECO:0007669"/>
    <property type="project" value="InterPro"/>
</dbReference>
<evidence type="ECO:0000313" key="3">
    <source>
        <dbReference type="EMBL" id="OHA64448.1"/>
    </source>
</evidence>
<dbReference type="AlphaFoldDB" id="A0A1G2QVM8"/>
<evidence type="ECO:0000313" key="4">
    <source>
        <dbReference type="Proteomes" id="UP000178170"/>
    </source>
</evidence>
<dbReference type="PANTHER" id="PTHR21180">
    <property type="entry name" value="ENDONUCLEASE/EXONUCLEASE/PHOSPHATASE FAMILY DOMAIN-CONTAINING PROTEIN 1"/>
    <property type="match status" value="1"/>
</dbReference>
<dbReference type="Proteomes" id="UP000178170">
    <property type="component" value="Unassembled WGS sequence"/>
</dbReference>
<dbReference type="Pfam" id="PF12836">
    <property type="entry name" value="HHH_3"/>
    <property type="match status" value="3"/>
</dbReference>
<gene>
    <name evidence="3" type="ORF">A2843_02065</name>
</gene>
<feature type="domain" description="Helix-hairpin-helix DNA-binding motif class 1" evidence="2">
    <location>
        <begin position="119"/>
        <end position="138"/>
    </location>
</feature>
<protein>
    <recommendedName>
        <fullName evidence="2">Helix-hairpin-helix DNA-binding motif class 1 domain-containing protein</fullName>
    </recommendedName>
</protein>
<feature type="domain" description="Helix-hairpin-helix DNA-binding motif class 1" evidence="2">
    <location>
        <begin position="319"/>
        <end position="338"/>
    </location>
</feature>
<dbReference type="InterPro" id="IPR004509">
    <property type="entry name" value="Competence_ComEA_HhH"/>
</dbReference>
<dbReference type="NCBIfam" id="TIGR00426">
    <property type="entry name" value="competence protein ComEA helix-hairpin-helix repeat region"/>
    <property type="match status" value="3"/>
</dbReference>
<dbReference type="EMBL" id="MHTS01000016">
    <property type="protein sequence ID" value="OHA64448.1"/>
    <property type="molecule type" value="Genomic_DNA"/>
</dbReference>
<dbReference type="SMART" id="SM00278">
    <property type="entry name" value="HhH1"/>
    <property type="match status" value="6"/>
</dbReference>
<evidence type="ECO:0000259" key="2">
    <source>
        <dbReference type="SMART" id="SM00278"/>
    </source>
</evidence>
<feature type="region of interest" description="Disordered" evidence="1">
    <location>
        <begin position="197"/>
        <end position="220"/>
    </location>
</feature>
<dbReference type="InterPro" id="IPR010994">
    <property type="entry name" value="RuvA_2-like"/>
</dbReference>
<proteinExistence type="predicted"/>
<dbReference type="GO" id="GO:0015627">
    <property type="term" value="C:type II protein secretion system complex"/>
    <property type="evidence" value="ECO:0007669"/>
    <property type="project" value="TreeGrafter"/>
</dbReference>
<organism evidence="3 4">
    <name type="scientific">Candidatus Wildermuthbacteria bacterium RIFCSPHIGHO2_01_FULL_48_27b</name>
    <dbReference type="NCBI Taxonomy" id="1802447"/>
    <lineage>
        <taxon>Bacteria</taxon>
        <taxon>Candidatus Wildermuthiibacteriota</taxon>
    </lineage>
</organism>
<dbReference type="SUPFAM" id="SSF47781">
    <property type="entry name" value="RuvA domain 2-like"/>
    <property type="match status" value="3"/>
</dbReference>
<dbReference type="PANTHER" id="PTHR21180:SF32">
    <property type="entry name" value="ENDONUCLEASE_EXONUCLEASE_PHOSPHATASE FAMILY DOMAIN-CONTAINING PROTEIN 1"/>
    <property type="match status" value="1"/>
</dbReference>
<feature type="region of interest" description="Disordered" evidence="1">
    <location>
        <begin position="74"/>
        <end position="114"/>
    </location>
</feature>
<feature type="domain" description="Helix-hairpin-helix DNA-binding motif class 1" evidence="2">
    <location>
        <begin position="260"/>
        <end position="279"/>
    </location>
</feature>
<accession>A0A1G2QVM8</accession>
<reference evidence="3 4" key="1">
    <citation type="journal article" date="2016" name="Nat. Commun.">
        <title>Thousands of microbial genomes shed light on interconnected biogeochemical processes in an aquifer system.</title>
        <authorList>
            <person name="Anantharaman K."/>
            <person name="Brown C.T."/>
            <person name="Hug L.A."/>
            <person name="Sharon I."/>
            <person name="Castelle C.J."/>
            <person name="Probst A.J."/>
            <person name="Thomas B.C."/>
            <person name="Singh A."/>
            <person name="Wilkins M.J."/>
            <person name="Karaoz U."/>
            <person name="Brodie E.L."/>
            <person name="Williams K.H."/>
            <person name="Hubbard S.S."/>
            <person name="Banfield J.F."/>
        </authorList>
    </citation>
    <scope>NUCLEOTIDE SEQUENCE [LARGE SCALE GENOMIC DNA]</scope>
</reference>
<name>A0A1G2QVM8_9BACT</name>
<feature type="compositionally biased region" description="Pro residues" evidence="1">
    <location>
        <begin position="205"/>
        <end position="215"/>
    </location>
</feature>
<comment type="caution">
    <text evidence="3">The sequence shown here is derived from an EMBL/GenBank/DDBJ whole genome shotgun (WGS) entry which is preliminary data.</text>
</comment>
<dbReference type="GO" id="GO:0015628">
    <property type="term" value="P:protein secretion by the type II secretion system"/>
    <property type="evidence" value="ECO:0007669"/>
    <property type="project" value="TreeGrafter"/>
</dbReference>
<dbReference type="GO" id="GO:0003677">
    <property type="term" value="F:DNA binding"/>
    <property type="evidence" value="ECO:0007669"/>
    <property type="project" value="InterPro"/>
</dbReference>
<evidence type="ECO:0000256" key="1">
    <source>
        <dbReference type="SAM" id="MobiDB-lite"/>
    </source>
</evidence>
<feature type="domain" description="Helix-hairpin-helix DNA-binding motif class 1" evidence="2">
    <location>
        <begin position="149"/>
        <end position="168"/>
    </location>
</feature>
<dbReference type="InterPro" id="IPR003583">
    <property type="entry name" value="Hlx-hairpin-Hlx_DNA-bd_motif"/>
</dbReference>